<protein>
    <submittedName>
        <fullName evidence="1">Uncharacterized protein</fullName>
    </submittedName>
</protein>
<dbReference type="EMBL" id="JBBNAE010000008">
    <property type="protein sequence ID" value="KAK9103318.1"/>
    <property type="molecule type" value="Genomic_DNA"/>
</dbReference>
<keyword evidence="2" id="KW-1185">Reference proteome</keyword>
<dbReference type="AlphaFoldDB" id="A0AAP0HVP4"/>
<accession>A0AAP0HVP4</accession>
<proteinExistence type="predicted"/>
<evidence type="ECO:0000313" key="2">
    <source>
        <dbReference type="Proteomes" id="UP001417504"/>
    </source>
</evidence>
<organism evidence="1 2">
    <name type="scientific">Stephania japonica</name>
    <dbReference type="NCBI Taxonomy" id="461633"/>
    <lineage>
        <taxon>Eukaryota</taxon>
        <taxon>Viridiplantae</taxon>
        <taxon>Streptophyta</taxon>
        <taxon>Embryophyta</taxon>
        <taxon>Tracheophyta</taxon>
        <taxon>Spermatophyta</taxon>
        <taxon>Magnoliopsida</taxon>
        <taxon>Ranunculales</taxon>
        <taxon>Menispermaceae</taxon>
        <taxon>Menispermoideae</taxon>
        <taxon>Cissampelideae</taxon>
        <taxon>Stephania</taxon>
    </lineage>
</organism>
<dbReference type="Proteomes" id="UP001417504">
    <property type="component" value="Unassembled WGS sequence"/>
</dbReference>
<evidence type="ECO:0000313" key="1">
    <source>
        <dbReference type="EMBL" id="KAK9103318.1"/>
    </source>
</evidence>
<name>A0AAP0HVP4_9MAGN</name>
<sequence>MVSRCKGLASCTYHPVKAFCAASVEAELCGRGICGSRYCMSNSFGNGLLVGHDLTCATYFQVVVDFHRLKSLWS</sequence>
<gene>
    <name evidence="1" type="ORF">Sjap_020572</name>
</gene>
<reference evidence="1 2" key="1">
    <citation type="submission" date="2024-01" db="EMBL/GenBank/DDBJ databases">
        <title>Genome assemblies of Stephania.</title>
        <authorList>
            <person name="Yang L."/>
        </authorList>
    </citation>
    <scope>NUCLEOTIDE SEQUENCE [LARGE SCALE GENOMIC DNA]</scope>
    <source>
        <strain evidence="1">QJT</strain>
        <tissue evidence="1">Leaf</tissue>
    </source>
</reference>
<comment type="caution">
    <text evidence="1">The sequence shown here is derived from an EMBL/GenBank/DDBJ whole genome shotgun (WGS) entry which is preliminary data.</text>
</comment>